<dbReference type="Pfam" id="PF08446">
    <property type="entry name" value="PAS_2"/>
    <property type="match status" value="1"/>
</dbReference>
<gene>
    <name evidence="15" type="ORF">GR316_01950</name>
</gene>
<dbReference type="InterPro" id="IPR035965">
    <property type="entry name" value="PAS-like_dom_sf"/>
</dbReference>
<dbReference type="EMBL" id="CP047289">
    <property type="protein sequence ID" value="QUS35143.1"/>
    <property type="molecule type" value="Genomic_DNA"/>
</dbReference>
<keyword evidence="6" id="KW-0808">Transferase</keyword>
<dbReference type="PRINTS" id="PR01033">
    <property type="entry name" value="PHYTOCHROME"/>
</dbReference>
<evidence type="ECO:0000256" key="8">
    <source>
        <dbReference type="ARBA" id="ARBA00022777"/>
    </source>
</evidence>
<evidence type="ECO:0000256" key="12">
    <source>
        <dbReference type="PROSITE-ProRule" id="PRU00169"/>
    </source>
</evidence>
<dbReference type="InterPro" id="IPR011102">
    <property type="entry name" value="Sig_transdc_His_kinase_HWE"/>
</dbReference>
<keyword evidence="3" id="KW-0600">Photoreceptor protein</keyword>
<evidence type="ECO:0000259" key="14">
    <source>
        <dbReference type="PROSITE" id="PS50110"/>
    </source>
</evidence>
<dbReference type="InterPro" id="IPR029016">
    <property type="entry name" value="GAF-like_dom_sf"/>
</dbReference>
<evidence type="ECO:0000256" key="6">
    <source>
        <dbReference type="ARBA" id="ARBA00022679"/>
    </source>
</evidence>
<dbReference type="PANTHER" id="PTHR41523:SF7">
    <property type="entry name" value="HISTIDINE KINASE"/>
    <property type="match status" value="1"/>
</dbReference>
<dbReference type="PANTHER" id="PTHR41523">
    <property type="entry name" value="TWO-COMPONENT SYSTEM SENSOR PROTEIN"/>
    <property type="match status" value="1"/>
</dbReference>
<dbReference type="SUPFAM" id="SSF52172">
    <property type="entry name" value="CheY-like"/>
    <property type="match status" value="1"/>
</dbReference>
<dbReference type="GO" id="GO:0000160">
    <property type="term" value="P:phosphorelay signal transduction system"/>
    <property type="evidence" value="ECO:0007669"/>
    <property type="project" value="InterPro"/>
</dbReference>
<comment type="catalytic activity">
    <reaction evidence="1">
        <text>ATP + protein L-histidine = ADP + protein N-phospho-L-histidine.</text>
        <dbReference type="EC" id="2.7.13.3"/>
    </reaction>
</comment>
<keyword evidence="16" id="KW-1185">Reference proteome</keyword>
<dbReference type="SUPFAM" id="SSF55781">
    <property type="entry name" value="GAF domain-like"/>
    <property type="match status" value="2"/>
</dbReference>
<evidence type="ECO:0000313" key="15">
    <source>
        <dbReference type="EMBL" id="QUS35143.1"/>
    </source>
</evidence>
<dbReference type="Pfam" id="PF01590">
    <property type="entry name" value="GAF"/>
    <property type="match status" value="1"/>
</dbReference>
<evidence type="ECO:0000256" key="5">
    <source>
        <dbReference type="ARBA" id="ARBA00022606"/>
    </source>
</evidence>
<dbReference type="InterPro" id="IPR016132">
    <property type="entry name" value="Phyto_chromo_attachment"/>
</dbReference>
<dbReference type="RefSeq" id="WP_211784391.1">
    <property type="nucleotide sequence ID" value="NZ_CP047289.1"/>
</dbReference>
<dbReference type="PROSITE" id="PS50110">
    <property type="entry name" value="RESPONSE_REGULATORY"/>
    <property type="match status" value="1"/>
</dbReference>
<reference evidence="15" key="1">
    <citation type="submission" date="2020-01" db="EMBL/GenBank/DDBJ databases">
        <authorList>
            <person name="Yang Y."/>
            <person name="Kwon Y.M."/>
        </authorList>
    </citation>
    <scope>NUCLEOTIDE SEQUENCE</scope>
    <source>
        <strain evidence="15">PG104</strain>
    </source>
</reference>
<dbReference type="EC" id="2.7.13.3" evidence="2"/>
<organism evidence="15 16">
    <name type="scientific">Falsirhodobacter algicola</name>
    <dbReference type="NCBI Taxonomy" id="2692330"/>
    <lineage>
        <taxon>Bacteria</taxon>
        <taxon>Pseudomonadati</taxon>
        <taxon>Pseudomonadota</taxon>
        <taxon>Alphaproteobacteria</taxon>
        <taxon>Rhodobacterales</taxon>
        <taxon>Paracoccaceae</taxon>
        <taxon>Falsirhodobacter</taxon>
    </lineage>
</organism>
<dbReference type="InterPro" id="IPR001789">
    <property type="entry name" value="Sig_transdc_resp-reg_receiver"/>
</dbReference>
<accession>A0A8J8SK64</accession>
<evidence type="ECO:0000313" key="16">
    <source>
        <dbReference type="Proteomes" id="UP000679284"/>
    </source>
</evidence>
<dbReference type="Pfam" id="PF07536">
    <property type="entry name" value="HWE_HK"/>
    <property type="match status" value="1"/>
</dbReference>
<feature type="domain" description="Phytochrome chromophore attachment site" evidence="13">
    <location>
        <begin position="139"/>
        <end position="295"/>
    </location>
</feature>
<evidence type="ECO:0000256" key="1">
    <source>
        <dbReference type="ARBA" id="ARBA00000085"/>
    </source>
</evidence>
<evidence type="ECO:0000256" key="7">
    <source>
        <dbReference type="ARBA" id="ARBA00022741"/>
    </source>
</evidence>
<dbReference type="PIRSF" id="PIRSF036397">
    <property type="entry name" value="Bactrphtchrm_rec"/>
    <property type="match status" value="1"/>
</dbReference>
<dbReference type="SMART" id="SM00448">
    <property type="entry name" value="REC"/>
    <property type="match status" value="1"/>
</dbReference>
<dbReference type="Proteomes" id="UP000679284">
    <property type="component" value="Chromosome"/>
</dbReference>
<dbReference type="InterPro" id="IPR013654">
    <property type="entry name" value="PAS_2"/>
</dbReference>
<dbReference type="Gene3D" id="3.30.565.10">
    <property type="entry name" value="Histidine kinase-like ATPase, C-terminal domain"/>
    <property type="match status" value="1"/>
</dbReference>
<dbReference type="GO" id="GO:0009881">
    <property type="term" value="F:photoreceptor activity"/>
    <property type="evidence" value="ECO:0007669"/>
    <property type="project" value="UniProtKB-KW"/>
</dbReference>
<evidence type="ECO:0000256" key="9">
    <source>
        <dbReference type="ARBA" id="ARBA00022840"/>
    </source>
</evidence>
<sequence length="836" mass="92030">MTEPVTLTNCDREPIHIPGTIQPFGAMLAFDSGMDLLRQHSANCAQILGREGVRNGESLDDIFTPAVARQLRAAREVALTQTRPALVFDVPLRSGRRVDMALHRNGAATILEVEPATETPFPPLQLTRLMMDRIGGIVSMEELIAAATKLIRAHLGYDRVMAYEFGPDGAGRVMAEERREGLESFLGQYFPAADIPVQARRLYLANTIRLISDASAERVPILPELFEGTPLDMSQAHLRSVSPVHCEYLRNMGVAASMSISIIVDGALWGLIACHHYSPRLLPMAERVAAEMFGEFLSLHLGTLLRKRKLDMAANTRARLERLSRLDTSQDVPELLSQGIEELSELLDCDGIAIRVGGNLFTRGSVPDEEALDTLLPLLEQQAAGDVWATNCLVDHLPIAESFHDRAAGLLAVPVSQLPRDWILFFRREQIQTLVWAGNPEKVYETGPFGDRLTPRRSFELWKQDVHRRCRPWNVDDLETAHALRTTLVEIVLLHNELLSEERARADLRQRVLNDELNHRVKNILAVIKSVIGHPVEEGRTLESYVAALKGRIQALSHAHDQVMRGDGGGSLHALLQAELSPYRGSSEIRLEGPGATLDSRSFSVMAQILHEMATNAAKYGALSRPGGRLDVRWTPSTDGTCRLTWRESGGPPVIAPDRKGFGSLLLERSLPFDLGGSSRIDYHPSGVEAEFVLPGRHVRFEDKPLPTDTPTPSPTGIPEEAHVLLLEDQLLIAMDVEAMLEEAGFTRISLARNVAQALEILETGGVELAMLDVNLGHETSIPVAEALRARAIPFVFATGYDEGSALPGGMQDVPVVRKPYDADNLVETLSAAYRA</sequence>
<dbReference type="Gene3D" id="3.30.450.20">
    <property type="entry name" value="PAS domain"/>
    <property type="match status" value="1"/>
</dbReference>
<dbReference type="Gene3D" id="3.30.450.270">
    <property type="match status" value="1"/>
</dbReference>
<proteinExistence type="predicted"/>
<dbReference type="Pfam" id="PF00072">
    <property type="entry name" value="Response_reg"/>
    <property type="match status" value="1"/>
</dbReference>
<dbReference type="GO" id="GO:0004673">
    <property type="term" value="F:protein histidine kinase activity"/>
    <property type="evidence" value="ECO:0007669"/>
    <property type="project" value="UniProtKB-EC"/>
</dbReference>
<dbReference type="InterPro" id="IPR001294">
    <property type="entry name" value="Phytochrome"/>
</dbReference>
<dbReference type="Gene3D" id="3.40.50.2300">
    <property type="match status" value="1"/>
</dbReference>
<keyword evidence="7" id="KW-0547">Nucleotide-binding</keyword>
<keyword evidence="9" id="KW-0067">ATP-binding</keyword>
<dbReference type="GO" id="GO:0009584">
    <property type="term" value="P:detection of visible light"/>
    <property type="evidence" value="ECO:0007669"/>
    <property type="project" value="InterPro"/>
</dbReference>
<feature type="domain" description="Response regulatory" evidence="14">
    <location>
        <begin position="723"/>
        <end position="834"/>
    </location>
</feature>
<dbReference type="PROSITE" id="PS50046">
    <property type="entry name" value="PHYTOCHROME_2"/>
    <property type="match status" value="1"/>
</dbReference>
<dbReference type="GO" id="GO:0005524">
    <property type="term" value="F:ATP binding"/>
    <property type="evidence" value="ECO:0007669"/>
    <property type="project" value="UniProtKB-KW"/>
</dbReference>
<dbReference type="Pfam" id="PF00360">
    <property type="entry name" value="PHY"/>
    <property type="match status" value="1"/>
</dbReference>
<dbReference type="SMART" id="SM00065">
    <property type="entry name" value="GAF"/>
    <property type="match status" value="1"/>
</dbReference>
<keyword evidence="5" id="KW-0716">Sensory transduction</keyword>
<dbReference type="AlphaFoldDB" id="A0A8J8SK64"/>
<evidence type="ECO:0000256" key="11">
    <source>
        <dbReference type="ARBA" id="ARBA00023170"/>
    </source>
</evidence>
<feature type="modified residue" description="4-aspartylphosphate" evidence="12">
    <location>
        <position position="773"/>
    </location>
</feature>
<dbReference type="InterPro" id="IPR009219">
    <property type="entry name" value="Bactrphtchr_CheY"/>
</dbReference>
<evidence type="ECO:0000256" key="2">
    <source>
        <dbReference type="ARBA" id="ARBA00012438"/>
    </source>
</evidence>
<name>A0A8J8SK64_9RHOB</name>
<evidence type="ECO:0000256" key="10">
    <source>
        <dbReference type="ARBA" id="ARBA00022991"/>
    </source>
</evidence>
<evidence type="ECO:0000256" key="3">
    <source>
        <dbReference type="ARBA" id="ARBA00022543"/>
    </source>
</evidence>
<dbReference type="InterPro" id="IPR013515">
    <property type="entry name" value="Phytochrome_cen-reg"/>
</dbReference>
<keyword evidence="8" id="KW-0418">Kinase</keyword>
<keyword evidence="4 12" id="KW-0597">Phosphoprotein</keyword>
<dbReference type="InterPro" id="IPR036890">
    <property type="entry name" value="HATPase_C_sf"/>
</dbReference>
<dbReference type="InterPro" id="IPR003018">
    <property type="entry name" value="GAF"/>
</dbReference>
<evidence type="ECO:0000259" key="13">
    <source>
        <dbReference type="PROSITE" id="PS50046"/>
    </source>
</evidence>
<dbReference type="GO" id="GO:0006355">
    <property type="term" value="P:regulation of DNA-templated transcription"/>
    <property type="evidence" value="ECO:0007669"/>
    <property type="project" value="InterPro"/>
</dbReference>
<dbReference type="Gene3D" id="3.30.450.40">
    <property type="match status" value="1"/>
</dbReference>
<dbReference type="InterPro" id="IPR011006">
    <property type="entry name" value="CheY-like_superfamily"/>
</dbReference>
<evidence type="ECO:0000256" key="4">
    <source>
        <dbReference type="ARBA" id="ARBA00022553"/>
    </source>
</evidence>
<protein>
    <recommendedName>
        <fullName evidence="2">histidine kinase</fullName>
        <ecNumber evidence="2">2.7.13.3</ecNumber>
    </recommendedName>
</protein>
<dbReference type="KEGG" id="fap:GR316_01950"/>
<dbReference type="SUPFAM" id="SSF55785">
    <property type="entry name" value="PYP-like sensor domain (PAS domain)"/>
    <property type="match status" value="1"/>
</dbReference>
<dbReference type="InterPro" id="IPR043150">
    <property type="entry name" value="Phytochrome_PHY_sf"/>
</dbReference>
<keyword evidence="11" id="KW-0675">Receptor</keyword>
<keyword evidence="10" id="KW-0157">Chromophore</keyword>
<dbReference type="SMART" id="SM00911">
    <property type="entry name" value="HWE_HK"/>
    <property type="match status" value="1"/>
</dbReference>